<organism evidence="2 3">
    <name type="scientific">Variimorphobacter saccharofermentans</name>
    <dbReference type="NCBI Taxonomy" id="2755051"/>
    <lineage>
        <taxon>Bacteria</taxon>
        <taxon>Bacillati</taxon>
        <taxon>Bacillota</taxon>
        <taxon>Clostridia</taxon>
        <taxon>Lachnospirales</taxon>
        <taxon>Lachnospiraceae</taxon>
        <taxon>Variimorphobacter</taxon>
    </lineage>
</organism>
<keyword evidence="1" id="KW-1133">Transmembrane helix</keyword>
<accession>A0A839K2Q8</accession>
<keyword evidence="1" id="KW-0472">Membrane</keyword>
<dbReference type="InterPro" id="IPR017259">
    <property type="entry name" value="UCP037672"/>
</dbReference>
<feature type="transmembrane region" description="Helical" evidence="1">
    <location>
        <begin position="77"/>
        <end position="100"/>
    </location>
</feature>
<evidence type="ECO:0000256" key="1">
    <source>
        <dbReference type="SAM" id="Phobius"/>
    </source>
</evidence>
<feature type="transmembrane region" description="Helical" evidence="1">
    <location>
        <begin position="6"/>
        <end position="29"/>
    </location>
</feature>
<dbReference type="EMBL" id="JACEGA010000001">
    <property type="protein sequence ID" value="MBB2184114.1"/>
    <property type="molecule type" value="Genomic_DNA"/>
</dbReference>
<evidence type="ECO:0000313" key="2">
    <source>
        <dbReference type="EMBL" id="MBB2184114.1"/>
    </source>
</evidence>
<keyword evidence="3" id="KW-1185">Reference proteome</keyword>
<comment type="caution">
    <text evidence="2">The sequence shown here is derived from an EMBL/GenBank/DDBJ whole genome shotgun (WGS) entry which is preliminary data.</text>
</comment>
<keyword evidence="1" id="KW-0812">Transmembrane</keyword>
<evidence type="ECO:0000313" key="3">
    <source>
        <dbReference type="Proteomes" id="UP000574276"/>
    </source>
</evidence>
<dbReference type="RefSeq" id="WP_228353708.1">
    <property type="nucleotide sequence ID" value="NZ_JACEGA010000001.1"/>
</dbReference>
<gene>
    <name evidence="2" type="ORF">H0486_14630</name>
</gene>
<feature type="transmembrane region" description="Helical" evidence="1">
    <location>
        <begin position="50"/>
        <end position="71"/>
    </location>
</feature>
<dbReference type="Proteomes" id="UP000574276">
    <property type="component" value="Unassembled WGS sequence"/>
</dbReference>
<name>A0A839K2Q8_9FIRM</name>
<protein>
    <submittedName>
        <fullName evidence="2">DUF3784 domain-containing protein</fullName>
    </submittedName>
</protein>
<proteinExistence type="predicted"/>
<dbReference type="AlphaFoldDB" id="A0A839K2Q8"/>
<dbReference type="Pfam" id="PF12650">
    <property type="entry name" value="DUF3784"/>
    <property type="match status" value="1"/>
</dbReference>
<reference evidence="2 3" key="1">
    <citation type="submission" date="2020-07" db="EMBL/GenBank/DDBJ databases">
        <title>Characterization and genome sequencing of isolate MD1, a novel member within the family Lachnospiraceae.</title>
        <authorList>
            <person name="Rettenmaier R."/>
            <person name="Di Bello L."/>
            <person name="Zinser C."/>
            <person name="Scheitz K."/>
            <person name="Liebl W."/>
            <person name="Zverlov V."/>
        </authorList>
    </citation>
    <scope>NUCLEOTIDE SEQUENCE [LARGE SCALE GENOMIC DNA]</scope>
    <source>
        <strain evidence="2 3">MD1</strain>
    </source>
</reference>
<sequence length="106" mass="11649">MWLPNLVGGSITLLFGLFVRIFKTAGLIAGYNTLPAKEKAKYNVKKLSKYVGNLLIFSSLILLLGALLAYITNIDLIVVSISWALYIIVIIVSVISMNIGDKFKNT</sequence>